<dbReference type="EMBL" id="SWCI01000002">
    <property type="protein sequence ID" value="TKB50220.1"/>
    <property type="molecule type" value="Genomic_DNA"/>
</dbReference>
<gene>
    <name evidence="2" type="ORF">FCL40_03400</name>
</gene>
<accession>A0A4U1BJD4</accession>
<dbReference type="Proteomes" id="UP000305674">
    <property type="component" value="Unassembled WGS sequence"/>
</dbReference>
<dbReference type="SUPFAM" id="SSF54427">
    <property type="entry name" value="NTF2-like"/>
    <property type="match status" value="1"/>
</dbReference>
<evidence type="ECO:0000313" key="3">
    <source>
        <dbReference type="Proteomes" id="UP000305674"/>
    </source>
</evidence>
<feature type="signal peptide" evidence="1">
    <location>
        <begin position="1"/>
        <end position="22"/>
    </location>
</feature>
<sequence length="189" mass="21557">MRILALMLTLVLALVLALPALAADINEEINRVYGHISQAYNDLDTERLVQFYSSGACVISASKEEGLLSGRDQIAKGFGHWFKKIKKRGAELKVHYRVVNRLVSDGTVTDAGYYLVVYTPDRSTEQPASEFVGKFIMSFQRDDTNQWRIISDSANRTKVNRFLDAERKQGLFYEEYRPADPQDKESRSR</sequence>
<keyword evidence="3" id="KW-1185">Reference proteome</keyword>
<feature type="chain" id="PRO_5021006945" description="SnoaL-like domain-containing protein" evidence="1">
    <location>
        <begin position="23"/>
        <end position="189"/>
    </location>
</feature>
<comment type="caution">
    <text evidence="2">The sequence shown here is derived from an EMBL/GenBank/DDBJ whole genome shotgun (WGS) entry which is preliminary data.</text>
</comment>
<evidence type="ECO:0000313" key="2">
    <source>
        <dbReference type="EMBL" id="TKB50220.1"/>
    </source>
</evidence>
<name>A0A4U1BJD4_9GAMM</name>
<organism evidence="2 3">
    <name type="scientific">Ferrimonas sediminicola</name>
    <dbReference type="NCBI Taxonomy" id="2569538"/>
    <lineage>
        <taxon>Bacteria</taxon>
        <taxon>Pseudomonadati</taxon>
        <taxon>Pseudomonadota</taxon>
        <taxon>Gammaproteobacteria</taxon>
        <taxon>Alteromonadales</taxon>
        <taxon>Ferrimonadaceae</taxon>
        <taxon>Ferrimonas</taxon>
    </lineage>
</organism>
<evidence type="ECO:0008006" key="4">
    <source>
        <dbReference type="Google" id="ProtNLM"/>
    </source>
</evidence>
<proteinExistence type="predicted"/>
<keyword evidence="1" id="KW-0732">Signal</keyword>
<dbReference type="RefSeq" id="WP_136851397.1">
    <property type="nucleotide sequence ID" value="NZ_SWCI01000002.1"/>
</dbReference>
<evidence type="ECO:0000256" key="1">
    <source>
        <dbReference type="SAM" id="SignalP"/>
    </source>
</evidence>
<reference evidence="2 3" key="1">
    <citation type="submission" date="2019-04" db="EMBL/GenBank/DDBJ databases">
        <authorList>
            <person name="Hwang J.C."/>
        </authorList>
    </citation>
    <scope>NUCLEOTIDE SEQUENCE [LARGE SCALE GENOMIC DNA]</scope>
    <source>
        <strain evidence="2 3">IMCC35001</strain>
    </source>
</reference>
<dbReference type="OrthoDB" id="6270236at2"/>
<protein>
    <recommendedName>
        <fullName evidence="4">SnoaL-like domain-containing protein</fullName>
    </recommendedName>
</protein>
<dbReference type="InterPro" id="IPR032710">
    <property type="entry name" value="NTF2-like_dom_sf"/>
</dbReference>
<dbReference type="AlphaFoldDB" id="A0A4U1BJD4"/>
<dbReference type="Gene3D" id="3.10.450.50">
    <property type="match status" value="1"/>
</dbReference>